<dbReference type="Proteomes" id="UP000540423">
    <property type="component" value="Unassembled WGS sequence"/>
</dbReference>
<dbReference type="GO" id="GO:0003700">
    <property type="term" value="F:DNA-binding transcription factor activity"/>
    <property type="evidence" value="ECO:0007669"/>
    <property type="project" value="InterPro"/>
</dbReference>
<dbReference type="PANTHER" id="PTHR30514">
    <property type="entry name" value="GLUCOKINASE"/>
    <property type="match status" value="1"/>
</dbReference>
<dbReference type="InterPro" id="IPR046348">
    <property type="entry name" value="SIS_dom_sf"/>
</dbReference>
<dbReference type="InterPro" id="IPR001347">
    <property type="entry name" value="SIS_dom"/>
</dbReference>
<dbReference type="GO" id="GO:1901135">
    <property type="term" value="P:carbohydrate derivative metabolic process"/>
    <property type="evidence" value="ECO:0007669"/>
    <property type="project" value="InterPro"/>
</dbReference>
<dbReference type="CDD" id="cd05013">
    <property type="entry name" value="SIS_RpiR"/>
    <property type="match status" value="1"/>
</dbReference>
<keyword evidence="3" id="KW-0804">Transcription</keyword>
<evidence type="ECO:0000313" key="6">
    <source>
        <dbReference type="Proteomes" id="UP000540423"/>
    </source>
</evidence>
<dbReference type="InterPro" id="IPR036388">
    <property type="entry name" value="WH-like_DNA-bd_sf"/>
</dbReference>
<dbReference type="AlphaFoldDB" id="A0A7X0HED7"/>
<evidence type="ECO:0000313" key="5">
    <source>
        <dbReference type="EMBL" id="MBB6435986.1"/>
    </source>
</evidence>
<dbReference type="GO" id="GO:0003677">
    <property type="term" value="F:DNA binding"/>
    <property type="evidence" value="ECO:0007669"/>
    <property type="project" value="UniProtKB-KW"/>
</dbReference>
<gene>
    <name evidence="5" type="ORF">HNQ79_002449</name>
</gene>
<dbReference type="RefSeq" id="WP_185029876.1">
    <property type="nucleotide sequence ID" value="NZ_BNBN01000005.1"/>
</dbReference>
<proteinExistence type="predicted"/>
<dbReference type="InterPro" id="IPR000281">
    <property type="entry name" value="HTH_RpiR"/>
</dbReference>
<dbReference type="PANTHER" id="PTHR30514:SF18">
    <property type="entry name" value="RPIR-FAMILY TRANSCRIPTIONAL REGULATOR"/>
    <property type="match status" value="1"/>
</dbReference>
<dbReference type="EMBL" id="JACHEM010000005">
    <property type="protein sequence ID" value="MBB6435986.1"/>
    <property type="molecule type" value="Genomic_DNA"/>
</dbReference>
<sequence length="290" mass="31768">MSSTLADDIRTKLGDLSPAERKVARVLLAGYPSAVFETVATIAERAAVSAPTVLRFAARLGYRGFPELQAALRTELDARNASPLSLYEANDLAREDDPPSTNRPSLLIRTSTVLPAAVVQTCAEIPPHDFERAVALLTDHKRHITLVGGRFTHLLAQYLGLHLMQLRQDVRLLPDRPVERTAALAQLTKRDVVVLFDYRRYEDDKTAIARLVREAVGKVIVFTDPWLSPAAAHADVVLPSQVSTLSPYDSLVPSLAVVEALIAGVVDALGPQAHQRMRTYEEVARRSGLV</sequence>
<evidence type="ECO:0000256" key="3">
    <source>
        <dbReference type="ARBA" id="ARBA00023163"/>
    </source>
</evidence>
<dbReference type="GO" id="GO:0097367">
    <property type="term" value="F:carbohydrate derivative binding"/>
    <property type="evidence" value="ECO:0007669"/>
    <property type="project" value="InterPro"/>
</dbReference>
<dbReference type="Pfam" id="PF01418">
    <property type="entry name" value="HTH_6"/>
    <property type="match status" value="1"/>
</dbReference>
<evidence type="ECO:0000256" key="1">
    <source>
        <dbReference type="ARBA" id="ARBA00023015"/>
    </source>
</evidence>
<dbReference type="Pfam" id="PF01380">
    <property type="entry name" value="SIS"/>
    <property type="match status" value="1"/>
</dbReference>
<dbReference type="PROSITE" id="PS51071">
    <property type="entry name" value="HTH_RPIR"/>
    <property type="match status" value="1"/>
</dbReference>
<accession>A0A7X0HED7</accession>
<dbReference type="InterPro" id="IPR009057">
    <property type="entry name" value="Homeodomain-like_sf"/>
</dbReference>
<keyword evidence="2 5" id="KW-0238">DNA-binding</keyword>
<dbReference type="Gene3D" id="1.10.10.10">
    <property type="entry name" value="Winged helix-like DNA-binding domain superfamily/Winged helix DNA-binding domain"/>
    <property type="match status" value="1"/>
</dbReference>
<evidence type="ECO:0000256" key="2">
    <source>
        <dbReference type="ARBA" id="ARBA00023125"/>
    </source>
</evidence>
<evidence type="ECO:0000259" key="4">
    <source>
        <dbReference type="PROSITE" id="PS51071"/>
    </source>
</evidence>
<organism evidence="5 6">
    <name type="scientific">Streptomyces candidus</name>
    <dbReference type="NCBI Taxonomy" id="67283"/>
    <lineage>
        <taxon>Bacteria</taxon>
        <taxon>Bacillati</taxon>
        <taxon>Actinomycetota</taxon>
        <taxon>Actinomycetes</taxon>
        <taxon>Kitasatosporales</taxon>
        <taxon>Streptomycetaceae</taxon>
        <taxon>Streptomyces</taxon>
    </lineage>
</organism>
<dbReference type="SUPFAM" id="SSF53697">
    <property type="entry name" value="SIS domain"/>
    <property type="match status" value="1"/>
</dbReference>
<dbReference type="InterPro" id="IPR035472">
    <property type="entry name" value="RpiR-like_SIS"/>
</dbReference>
<dbReference type="Gene3D" id="3.40.50.10490">
    <property type="entry name" value="Glucose-6-phosphate isomerase like protein, domain 1"/>
    <property type="match status" value="1"/>
</dbReference>
<dbReference type="InterPro" id="IPR047640">
    <property type="entry name" value="RpiR-like"/>
</dbReference>
<comment type="caution">
    <text evidence="5">The sequence shown here is derived from an EMBL/GenBank/DDBJ whole genome shotgun (WGS) entry which is preliminary data.</text>
</comment>
<keyword evidence="6" id="KW-1185">Reference proteome</keyword>
<keyword evidence="1" id="KW-0805">Transcription regulation</keyword>
<name>A0A7X0HED7_9ACTN</name>
<feature type="domain" description="HTH rpiR-type" evidence="4">
    <location>
        <begin position="3"/>
        <end position="79"/>
    </location>
</feature>
<reference evidence="5 6" key="1">
    <citation type="submission" date="2020-08" db="EMBL/GenBank/DDBJ databases">
        <title>Genomic Encyclopedia of Type Strains, Phase IV (KMG-IV): sequencing the most valuable type-strain genomes for metagenomic binning, comparative biology and taxonomic classification.</title>
        <authorList>
            <person name="Goeker M."/>
        </authorList>
    </citation>
    <scope>NUCLEOTIDE SEQUENCE [LARGE SCALE GENOMIC DNA]</scope>
    <source>
        <strain evidence="5 6">DSM 40141</strain>
    </source>
</reference>
<dbReference type="SUPFAM" id="SSF46689">
    <property type="entry name" value="Homeodomain-like"/>
    <property type="match status" value="1"/>
</dbReference>
<protein>
    <submittedName>
        <fullName evidence="5">DNA-binding MurR/RpiR family transcriptional regulator</fullName>
    </submittedName>
</protein>